<dbReference type="AlphaFoldDB" id="A0A2U8FCB0"/>
<dbReference type="KEGG" id="had:CDV25_02770"/>
<name>A0A2U8FCB0_9HELI</name>
<sequence>MLKYFIYLSVLWFVGCADHPVNFIKLTPTSLQESYIQATRKTEIIYQEKTQIILIATHLNAFDEEAYPKQKGEIFFVSVYQSDGKKDFLKAYNLVLNSGQKPLKVTPLKASELQGLIAEYAIPWGEYYLLEFSPQNKRIQDRLSITLSHKKFGENTLNFGFKAIQK</sequence>
<evidence type="ECO:0000313" key="2">
    <source>
        <dbReference type="Proteomes" id="UP000244890"/>
    </source>
</evidence>
<evidence type="ECO:0008006" key="3">
    <source>
        <dbReference type="Google" id="ProtNLM"/>
    </source>
</evidence>
<dbReference type="Proteomes" id="UP000244890">
    <property type="component" value="Chromosome"/>
</dbReference>
<dbReference type="EMBL" id="CP021886">
    <property type="protein sequence ID" value="AWI33803.1"/>
    <property type="molecule type" value="Genomic_DNA"/>
</dbReference>
<gene>
    <name evidence="1" type="ORF">CDV25_02770</name>
</gene>
<organism evidence="1 2">
    <name type="scientific">Helicobacter apodemus</name>
    <dbReference type="NCBI Taxonomy" id="135569"/>
    <lineage>
        <taxon>Bacteria</taxon>
        <taxon>Pseudomonadati</taxon>
        <taxon>Campylobacterota</taxon>
        <taxon>Epsilonproteobacteria</taxon>
        <taxon>Campylobacterales</taxon>
        <taxon>Helicobacteraceae</taxon>
        <taxon>Helicobacter</taxon>
    </lineage>
</organism>
<accession>A0A2U8FCB0</accession>
<reference evidence="1 2" key="1">
    <citation type="submission" date="2017-06" db="EMBL/GenBank/DDBJ databases">
        <title>Complete genome of Helicobacter apodemus.</title>
        <authorList>
            <person name="Cho S."/>
        </authorList>
    </citation>
    <scope>NUCLEOTIDE SEQUENCE [LARGE SCALE GENOMIC DNA]</scope>
    <source>
        <strain evidence="2">SNUVETPUB-15-01</strain>
    </source>
</reference>
<proteinExistence type="predicted"/>
<protein>
    <recommendedName>
        <fullName evidence="3">Lipoprotein</fullName>
    </recommendedName>
</protein>
<dbReference type="RefSeq" id="WP_108910676.1">
    <property type="nucleotide sequence ID" value="NZ_CP021886.1"/>
</dbReference>
<dbReference type="PROSITE" id="PS51257">
    <property type="entry name" value="PROKAR_LIPOPROTEIN"/>
    <property type="match status" value="1"/>
</dbReference>
<evidence type="ECO:0000313" key="1">
    <source>
        <dbReference type="EMBL" id="AWI33803.1"/>
    </source>
</evidence>
<dbReference type="OrthoDB" id="5373271at2"/>